<gene>
    <name evidence="2" type="ORF">CIB84_001343</name>
</gene>
<evidence type="ECO:0000256" key="1">
    <source>
        <dbReference type="SAM" id="MobiDB-lite"/>
    </source>
</evidence>
<sequence>MGRVTASLSGAGPRGRRYGCRWALIARHRTTSVGFIEAGQLAFALARDLTAAGGPPFTPFILDEVGPDIEERHTVISCAVGISISFIEKGGVPAHGRLLLLFLRRLRSSAAELREVREALGPLGRVGAAGGDPSEAGGSVRASSRGKDGTGAGQYGTGATWAVRRNGGGAAGRP</sequence>
<name>A0A2P4TEZ9_BAMTH</name>
<organism evidence="2 3">
    <name type="scientific">Bambusicola thoracicus</name>
    <name type="common">Chinese bamboo-partridge</name>
    <name type="synonym">Perdix thoracica</name>
    <dbReference type="NCBI Taxonomy" id="9083"/>
    <lineage>
        <taxon>Eukaryota</taxon>
        <taxon>Metazoa</taxon>
        <taxon>Chordata</taxon>
        <taxon>Craniata</taxon>
        <taxon>Vertebrata</taxon>
        <taxon>Euteleostomi</taxon>
        <taxon>Archelosauria</taxon>
        <taxon>Archosauria</taxon>
        <taxon>Dinosauria</taxon>
        <taxon>Saurischia</taxon>
        <taxon>Theropoda</taxon>
        <taxon>Coelurosauria</taxon>
        <taxon>Aves</taxon>
        <taxon>Neognathae</taxon>
        <taxon>Galloanserae</taxon>
        <taxon>Galliformes</taxon>
        <taxon>Phasianidae</taxon>
        <taxon>Perdicinae</taxon>
        <taxon>Bambusicola</taxon>
    </lineage>
</organism>
<keyword evidence="3" id="KW-1185">Reference proteome</keyword>
<evidence type="ECO:0000313" key="2">
    <source>
        <dbReference type="EMBL" id="POI34908.1"/>
    </source>
</evidence>
<proteinExistence type="predicted"/>
<reference evidence="2 3" key="1">
    <citation type="submission" date="2018-01" db="EMBL/GenBank/DDBJ databases">
        <title>Comparison of the Chinese Bamboo Partridge and Red Junglefowl genome sequences highlights the importance of demography in genome evolution.</title>
        <authorList>
            <person name="Tiley G.P."/>
            <person name="Kimball R.T."/>
            <person name="Braun E.L."/>
            <person name="Burleigh J.G."/>
        </authorList>
    </citation>
    <scope>NUCLEOTIDE SEQUENCE [LARGE SCALE GENOMIC DNA]</scope>
    <source>
        <strain evidence="2">RTK389</strain>
        <tissue evidence="2">Blood</tissue>
    </source>
</reference>
<feature type="region of interest" description="Disordered" evidence="1">
    <location>
        <begin position="124"/>
        <end position="174"/>
    </location>
</feature>
<accession>A0A2P4TEZ9</accession>
<dbReference type="OrthoDB" id="10263291at2759"/>
<comment type="caution">
    <text evidence="2">The sequence shown here is derived from an EMBL/GenBank/DDBJ whole genome shotgun (WGS) entry which is preliminary data.</text>
</comment>
<dbReference type="Proteomes" id="UP000237246">
    <property type="component" value="Unassembled WGS sequence"/>
</dbReference>
<protein>
    <submittedName>
        <fullName evidence="2">Uncharacterized protein</fullName>
    </submittedName>
</protein>
<dbReference type="EMBL" id="PPHD01001059">
    <property type="protein sequence ID" value="POI34908.1"/>
    <property type="molecule type" value="Genomic_DNA"/>
</dbReference>
<evidence type="ECO:0000313" key="3">
    <source>
        <dbReference type="Proteomes" id="UP000237246"/>
    </source>
</evidence>
<dbReference type="AlphaFoldDB" id="A0A2P4TEZ9"/>